<proteinExistence type="predicted"/>
<reference evidence="2 3" key="1">
    <citation type="journal article" date="2021" name="BMC Genomics">
        <title>Datura genome reveals duplications of psychoactive alkaloid biosynthetic genes and high mutation rate following tissue culture.</title>
        <authorList>
            <person name="Rajewski A."/>
            <person name="Carter-House D."/>
            <person name="Stajich J."/>
            <person name="Litt A."/>
        </authorList>
    </citation>
    <scope>NUCLEOTIDE SEQUENCE [LARGE SCALE GENOMIC DNA]</scope>
    <source>
        <strain evidence="2">AR-01</strain>
    </source>
</reference>
<gene>
    <name evidence="2" type="ORF">HAX54_029117</name>
</gene>
<name>A0ABS8SA08_DATST</name>
<accession>A0ABS8SA08</accession>
<keyword evidence="3" id="KW-1185">Reference proteome</keyword>
<dbReference type="EMBL" id="JACEIK010000360">
    <property type="protein sequence ID" value="MCD7455664.1"/>
    <property type="molecule type" value="Genomic_DNA"/>
</dbReference>
<dbReference type="PANTHER" id="PTHR46265:SF24">
    <property type="entry name" value="RHO GTPASE-ACTIVATING PROTEIN REN1-LIKE ISOFORM X1"/>
    <property type="match status" value="1"/>
</dbReference>
<dbReference type="Proteomes" id="UP000823775">
    <property type="component" value="Unassembled WGS sequence"/>
</dbReference>
<evidence type="ECO:0000313" key="2">
    <source>
        <dbReference type="EMBL" id="MCD7455664.1"/>
    </source>
</evidence>
<comment type="caution">
    <text evidence="2">The sequence shown here is derived from an EMBL/GenBank/DDBJ whole genome shotgun (WGS) entry which is preliminary data.</text>
</comment>
<feature type="domain" description="PH" evidence="1">
    <location>
        <begin position="1"/>
        <end position="32"/>
    </location>
</feature>
<dbReference type="PANTHER" id="PTHR46265">
    <property type="entry name" value="RHO GTPASE-ACTIVATING PROTEIN 7"/>
    <property type="match status" value="1"/>
</dbReference>
<feature type="non-terminal residue" evidence="2">
    <location>
        <position position="68"/>
    </location>
</feature>
<dbReference type="InterPro" id="IPR001849">
    <property type="entry name" value="PH_domain"/>
</dbReference>
<evidence type="ECO:0000313" key="3">
    <source>
        <dbReference type="Proteomes" id="UP000823775"/>
    </source>
</evidence>
<sequence length="68" mass="7642">MDTNASNPYMLVKAETLEDLLEWKVALEEALARAPSADLVTGQNELSRNDQANEVDMSTELCKYLIHM</sequence>
<dbReference type="InterPro" id="IPR052799">
    <property type="entry name" value="Rho_GAP_Regulators"/>
</dbReference>
<evidence type="ECO:0000259" key="1">
    <source>
        <dbReference type="PROSITE" id="PS50003"/>
    </source>
</evidence>
<organism evidence="2 3">
    <name type="scientific">Datura stramonium</name>
    <name type="common">Jimsonweed</name>
    <name type="synonym">Common thornapple</name>
    <dbReference type="NCBI Taxonomy" id="4076"/>
    <lineage>
        <taxon>Eukaryota</taxon>
        <taxon>Viridiplantae</taxon>
        <taxon>Streptophyta</taxon>
        <taxon>Embryophyta</taxon>
        <taxon>Tracheophyta</taxon>
        <taxon>Spermatophyta</taxon>
        <taxon>Magnoliopsida</taxon>
        <taxon>eudicotyledons</taxon>
        <taxon>Gunneridae</taxon>
        <taxon>Pentapetalae</taxon>
        <taxon>asterids</taxon>
        <taxon>lamiids</taxon>
        <taxon>Solanales</taxon>
        <taxon>Solanaceae</taxon>
        <taxon>Solanoideae</taxon>
        <taxon>Datureae</taxon>
        <taxon>Datura</taxon>
    </lineage>
</organism>
<dbReference type="PROSITE" id="PS50003">
    <property type="entry name" value="PH_DOMAIN"/>
    <property type="match status" value="1"/>
</dbReference>
<protein>
    <recommendedName>
        <fullName evidence="1">PH domain-containing protein</fullName>
    </recommendedName>
</protein>